<organism evidence="1 2">
    <name type="scientific">Aspergillus keveii</name>
    <dbReference type="NCBI Taxonomy" id="714993"/>
    <lineage>
        <taxon>Eukaryota</taxon>
        <taxon>Fungi</taxon>
        <taxon>Dikarya</taxon>
        <taxon>Ascomycota</taxon>
        <taxon>Pezizomycotina</taxon>
        <taxon>Eurotiomycetes</taxon>
        <taxon>Eurotiomycetidae</taxon>
        <taxon>Eurotiales</taxon>
        <taxon>Aspergillaceae</taxon>
        <taxon>Aspergillus</taxon>
        <taxon>Aspergillus subgen. Nidulantes</taxon>
    </lineage>
</organism>
<evidence type="ECO:0000313" key="2">
    <source>
        <dbReference type="Proteomes" id="UP001610563"/>
    </source>
</evidence>
<dbReference type="EMBL" id="JBFTWV010000036">
    <property type="protein sequence ID" value="KAL2795291.1"/>
    <property type="molecule type" value="Genomic_DNA"/>
</dbReference>
<evidence type="ECO:0000313" key="1">
    <source>
        <dbReference type="EMBL" id="KAL2795291.1"/>
    </source>
</evidence>
<protein>
    <submittedName>
        <fullName evidence="1">Uncharacterized protein</fullName>
    </submittedName>
</protein>
<reference evidence="1 2" key="1">
    <citation type="submission" date="2024-07" db="EMBL/GenBank/DDBJ databases">
        <title>Section-level genome sequencing and comparative genomics of Aspergillus sections Usti and Cavernicolus.</title>
        <authorList>
            <consortium name="Lawrence Berkeley National Laboratory"/>
            <person name="Nybo J.L."/>
            <person name="Vesth T.C."/>
            <person name="Theobald S."/>
            <person name="Frisvad J.C."/>
            <person name="Larsen T.O."/>
            <person name="Kjaerboelling I."/>
            <person name="Rothschild-Mancinelli K."/>
            <person name="Lyhne E.K."/>
            <person name="Kogle M.E."/>
            <person name="Barry K."/>
            <person name="Clum A."/>
            <person name="Na H."/>
            <person name="Ledsgaard L."/>
            <person name="Lin J."/>
            <person name="Lipzen A."/>
            <person name="Kuo A."/>
            <person name="Riley R."/>
            <person name="Mondo S."/>
            <person name="Labutti K."/>
            <person name="Haridas S."/>
            <person name="Pangalinan J."/>
            <person name="Salamov A.A."/>
            <person name="Simmons B.A."/>
            <person name="Magnuson J.K."/>
            <person name="Chen J."/>
            <person name="Drula E."/>
            <person name="Henrissat B."/>
            <person name="Wiebenga A."/>
            <person name="Lubbers R.J."/>
            <person name="Gomes A.C."/>
            <person name="Makela M.R."/>
            <person name="Stajich J."/>
            <person name="Grigoriev I.V."/>
            <person name="Mortensen U.H."/>
            <person name="De Vries R.P."/>
            <person name="Baker S.E."/>
            <person name="Andersen M.R."/>
        </authorList>
    </citation>
    <scope>NUCLEOTIDE SEQUENCE [LARGE SCALE GENOMIC DNA]</scope>
    <source>
        <strain evidence="1 2">CBS 209.92</strain>
    </source>
</reference>
<dbReference type="Proteomes" id="UP001610563">
    <property type="component" value="Unassembled WGS sequence"/>
</dbReference>
<comment type="caution">
    <text evidence="1">The sequence shown here is derived from an EMBL/GenBank/DDBJ whole genome shotgun (WGS) entry which is preliminary data.</text>
</comment>
<proteinExistence type="predicted"/>
<accession>A0ABR4G8I0</accession>
<name>A0ABR4G8I0_9EURO</name>
<gene>
    <name evidence="1" type="ORF">BJX66DRAFT_302183</name>
</gene>
<keyword evidence="2" id="KW-1185">Reference proteome</keyword>
<sequence>MTGFAEDSWAPRINLSYLVKFLPTIQEILSPGSTRTISRSFCVEGPHVLGSVEVFEWLCRNSRVIQIPMIVRYTKEGAILIQRTECPSLRKRQTMA</sequence>